<dbReference type="GO" id="GO:0007015">
    <property type="term" value="P:actin filament organization"/>
    <property type="evidence" value="ECO:0007669"/>
    <property type="project" value="TreeGrafter"/>
</dbReference>
<feature type="region of interest" description="Disordered" evidence="2">
    <location>
        <begin position="148"/>
        <end position="170"/>
    </location>
</feature>
<dbReference type="InterPro" id="IPR050606">
    <property type="entry name" value="Calponin-like"/>
</dbReference>
<comment type="similarity">
    <text evidence="1">Belongs to the calponin family.</text>
</comment>
<evidence type="ECO:0000313" key="4">
    <source>
        <dbReference type="Proteomes" id="UP000038040"/>
    </source>
</evidence>
<dbReference type="PANTHER" id="PTHR47385">
    <property type="entry name" value="CALPONIN"/>
    <property type="match status" value="1"/>
</dbReference>
<evidence type="ECO:0000313" key="3">
    <source>
        <dbReference type="EMBL" id="VDN56014.1"/>
    </source>
</evidence>
<dbReference type="WBParaSite" id="DME_0000162701-mRNA-1">
    <property type="protein sequence ID" value="DME_0000162701-mRNA-1"/>
    <property type="gene ID" value="DME_0000162701"/>
</dbReference>
<keyword evidence="5" id="KW-1185">Reference proteome</keyword>
<dbReference type="InterPro" id="IPR000557">
    <property type="entry name" value="Calponin_repeat"/>
</dbReference>
<sequence>MADVDEEQMNEENEDVEEQNEEEHVKPPPPVDIKSPTPGRSYGLPSQPKSVVRRAAQFSAGKPSKHDKDKLMRSEGIIPIQAGSNRYASQKGMTGFGAPRDVIDKVKADNLAEITDEEKIKNLKQSTWLQSGTNKFASQKGITGFGSPRDVNYKTKGTGGASEVPEEKARATDGIVPLQSGTNKLASQAGMTGMGMPRIIDVRKTNDQDRESQGFIHLQMGTNRFANQAGMTGFGMPRHNITKYKDEQRGEMPHDESVISRQTSGWKEGASQAGMTGFGAFRNNTVLNMQAQEQRSQGMIPYQMGVNFLDSQAGKTGFGMPRQIYTPFVDDGHEELPLDMARRPEVPFWSGQETEFANQTGMSAFGTIRDVRGEYIRRLW</sequence>
<dbReference type="Pfam" id="PF00402">
    <property type="entry name" value="Calponin"/>
    <property type="match status" value="5"/>
</dbReference>
<evidence type="ECO:0000313" key="6">
    <source>
        <dbReference type="WBParaSite" id="DME_0000162701-mRNA-1"/>
    </source>
</evidence>
<feature type="region of interest" description="Disordered" evidence="2">
    <location>
        <begin position="1"/>
        <end position="73"/>
    </location>
</feature>
<proteinExistence type="inferred from homology"/>
<protein>
    <submittedName>
        <fullName evidence="6">Calponin-like protein OV9M</fullName>
    </submittedName>
</protein>
<dbReference type="OrthoDB" id="21595at2759"/>
<dbReference type="PANTHER" id="PTHR47385:SF11">
    <property type="entry name" value="PROTEIN UNC-87"/>
    <property type="match status" value="1"/>
</dbReference>
<evidence type="ECO:0000313" key="5">
    <source>
        <dbReference type="Proteomes" id="UP000274756"/>
    </source>
</evidence>
<dbReference type="PRINTS" id="PR00888">
    <property type="entry name" value="SM22CALPONIN"/>
</dbReference>
<reference evidence="6" key="1">
    <citation type="submission" date="2017-02" db="UniProtKB">
        <authorList>
            <consortium name="WormBaseParasite"/>
        </authorList>
    </citation>
    <scope>IDENTIFICATION</scope>
</reference>
<dbReference type="GO" id="GO:0051015">
    <property type="term" value="F:actin filament binding"/>
    <property type="evidence" value="ECO:0007669"/>
    <property type="project" value="TreeGrafter"/>
</dbReference>
<dbReference type="EMBL" id="UYYG01001154">
    <property type="protein sequence ID" value="VDN56014.1"/>
    <property type="molecule type" value="Genomic_DNA"/>
</dbReference>
<dbReference type="Proteomes" id="UP000038040">
    <property type="component" value="Unplaced"/>
</dbReference>
<feature type="compositionally biased region" description="Basic and acidic residues" evidence="2">
    <location>
        <begin position="64"/>
        <end position="73"/>
    </location>
</feature>
<evidence type="ECO:0000256" key="1">
    <source>
        <dbReference type="ARBA" id="ARBA00009631"/>
    </source>
</evidence>
<accession>A0A0N4U4C5</accession>
<evidence type="ECO:0000256" key="2">
    <source>
        <dbReference type="SAM" id="MobiDB-lite"/>
    </source>
</evidence>
<dbReference type="Proteomes" id="UP000274756">
    <property type="component" value="Unassembled WGS sequence"/>
</dbReference>
<name>A0A0N4U4C5_DRAME</name>
<dbReference type="AlphaFoldDB" id="A0A0N4U4C5"/>
<gene>
    <name evidence="3" type="ORF">DME_LOCUS5987</name>
</gene>
<organism evidence="4 6">
    <name type="scientific">Dracunculus medinensis</name>
    <name type="common">Guinea worm</name>
    <dbReference type="NCBI Taxonomy" id="318479"/>
    <lineage>
        <taxon>Eukaryota</taxon>
        <taxon>Metazoa</taxon>
        <taxon>Ecdysozoa</taxon>
        <taxon>Nematoda</taxon>
        <taxon>Chromadorea</taxon>
        <taxon>Rhabditida</taxon>
        <taxon>Spirurina</taxon>
        <taxon>Dracunculoidea</taxon>
        <taxon>Dracunculidae</taxon>
        <taxon>Dracunculus</taxon>
    </lineage>
</organism>
<feature type="compositionally biased region" description="Acidic residues" evidence="2">
    <location>
        <begin position="1"/>
        <end position="21"/>
    </location>
</feature>
<reference evidence="3 5" key="2">
    <citation type="submission" date="2018-11" db="EMBL/GenBank/DDBJ databases">
        <authorList>
            <consortium name="Pathogen Informatics"/>
        </authorList>
    </citation>
    <scope>NUCLEOTIDE SEQUENCE [LARGE SCALE GENOMIC DNA]</scope>
</reference>
<dbReference type="STRING" id="318479.A0A0N4U4C5"/>
<dbReference type="InterPro" id="IPR003096">
    <property type="entry name" value="SM22_calponin"/>
</dbReference>
<dbReference type="PROSITE" id="PS01052">
    <property type="entry name" value="CALPONIN_1"/>
    <property type="match status" value="1"/>
</dbReference>
<dbReference type="PROSITE" id="PS51122">
    <property type="entry name" value="CALPONIN_2"/>
    <property type="match status" value="6"/>
</dbReference>
<dbReference type="GO" id="GO:0015629">
    <property type="term" value="C:actin cytoskeleton"/>
    <property type="evidence" value="ECO:0007669"/>
    <property type="project" value="TreeGrafter"/>
</dbReference>